<dbReference type="Proteomes" id="UP000585474">
    <property type="component" value="Unassembled WGS sequence"/>
</dbReference>
<accession>A0A7J0EQM1</accession>
<keyword evidence="2" id="KW-1185">Reference proteome</keyword>
<gene>
    <name evidence="1" type="ORF">Acr_06g0007240</name>
</gene>
<comment type="caution">
    <text evidence="1">The sequence shown here is derived from an EMBL/GenBank/DDBJ whole genome shotgun (WGS) entry which is preliminary data.</text>
</comment>
<evidence type="ECO:0000313" key="2">
    <source>
        <dbReference type="Proteomes" id="UP000585474"/>
    </source>
</evidence>
<dbReference type="EMBL" id="BJWL01000006">
    <property type="protein sequence ID" value="GFY88784.1"/>
    <property type="molecule type" value="Genomic_DNA"/>
</dbReference>
<proteinExistence type="predicted"/>
<dbReference type="AlphaFoldDB" id="A0A7J0EQM1"/>
<reference evidence="1 2" key="1">
    <citation type="submission" date="2019-07" db="EMBL/GenBank/DDBJ databases">
        <title>De Novo Assembly of kiwifruit Actinidia rufa.</title>
        <authorList>
            <person name="Sugita-Konishi S."/>
            <person name="Sato K."/>
            <person name="Mori E."/>
            <person name="Abe Y."/>
            <person name="Kisaki G."/>
            <person name="Hamano K."/>
            <person name="Suezawa K."/>
            <person name="Otani M."/>
            <person name="Fukuda T."/>
            <person name="Manabe T."/>
            <person name="Gomi K."/>
            <person name="Tabuchi M."/>
            <person name="Akimitsu K."/>
            <person name="Kataoka I."/>
        </authorList>
    </citation>
    <scope>NUCLEOTIDE SEQUENCE [LARGE SCALE GENOMIC DNA]</scope>
    <source>
        <strain evidence="2">cv. Fuchu</strain>
    </source>
</reference>
<sequence length="87" mass="9923">MPTMMFHPKVLLIRQITRSCKNDLLSRMRRGNSCVDGGVEEIRGVISLLMEEPLVEPSVDPRGIWEVEAAMKAFVSQRLYFSVATKR</sequence>
<organism evidence="1 2">
    <name type="scientific">Actinidia rufa</name>
    <dbReference type="NCBI Taxonomy" id="165716"/>
    <lineage>
        <taxon>Eukaryota</taxon>
        <taxon>Viridiplantae</taxon>
        <taxon>Streptophyta</taxon>
        <taxon>Embryophyta</taxon>
        <taxon>Tracheophyta</taxon>
        <taxon>Spermatophyta</taxon>
        <taxon>Magnoliopsida</taxon>
        <taxon>eudicotyledons</taxon>
        <taxon>Gunneridae</taxon>
        <taxon>Pentapetalae</taxon>
        <taxon>asterids</taxon>
        <taxon>Ericales</taxon>
        <taxon>Actinidiaceae</taxon>
        <taxon>Actinidia</taxon>
    </lineage>
</organism>
<evidence type="ECO:0000313" key="1">
    <source>
        <dbReference type="EMBL" id="GFY88784.1"/>
    </source>
</evidence>
<name>A0A7J0EQM1_9ERIC</name>
<protein>
    <submittedName>
        <fullName evidence="1">Uncharacterized protein</fullName>
    </submittedName>
</protein>